<gene>
    <name evidence="2" type="ORF">TJEJU_0647</name>
</gene>
<accession>A0A238U5V6</accession>
<protein>
    <recommendedName>
        <fullName evidence="1">DUF7688 domain-containing protein</fullName>
    </recommendedName>
</protein>
<feature type="domain" description="DUF7688" evidence="1">
    <location>
        <begin position="4"/>
        <end position="72"/>
    </location>
</feature>
<dbReference type="InterPro" id="IPR056105">
    <property type="entry name" value="DUF7688"/>
</dbReference>
<keyword evidence="3" id="KW-1185">Reference proteome</keyword>
<evidence type="ECO:0000313" key="3">
    <source>
        <dbReference type="Proteomes" id="UP000215214"/>
    </source>
</evidence>
<organism evidence="2 3">
    <name type="scientific">Tenacibaculum jejuense</name>
    <dbReference type="NCBI Taxonomy" id="584609"/>
    <lineage>
        <taxon>Bacteria</taxon>
        <taxon>Pseudomonadati</taxon>
        <taxon>Bacteroidota</taxon>
        <taxon>Flavobacteriia</taxon>
        <taxon>Flavobacteriales</taxon>
        <taxon>Flavobacteriaceae</taxon>
        <taxon>Tenacibaculum</taxon>
    </lineage>
</organism>
<dbReference type="Pfam" id="PF24737">
    <property type="entry name" value="DUF7688"/>
    <property type="match status" value="1"/>
</dbReference>
<evidence type="ECO:0000313" key="2">
    <source>
        <dbReference type="EMBL" id="SNR14425.1"/>
    </source>
</evidence>
<name>A0A238U5V6_9FLAO</name>
<dbReference type="RefSeq" id="WP_010522871.1">
    <property type="nucleotide sequence ID" value="NZ_LT899436.1"/>
</dbReference>
<dbReference type="EMBL" id="LT899436">
    <property type="protein sequence ID" value="SNR14425.1"/>
    <property type="molecule type" value="Genomic_DNA"/>
</dbReference>
<dbReference type="OrthoDB" id="1081774at2"/>
<sequence>MNVREEIKQKGKTILQGNEGSLKVIFNNLIGENIKGVVYQEYLKNIAFNVGFDYGKIMFFKDKKLIEIGIIKKQA</sequence>
<dbReference type="Proteomes" id="UP000215214">
    <property type="component" value="Chromosome TJEJU"/>
</dbReference>
<evidence type="ECO:0000259" key="1">
    <source>
        <dbReference type="Pfam" id="PF24737"/>
    </source>
</evidence>
<proteinExistence type="predicted"/>
<reference evidence="2 3" key="1">
    <citation type="submission" date="2017-07" db="EMBL/GenBank/DDBJ databases">
        <authorList>
            <person name="Sun Z.S."/>
            <person name="Albrecht U."/>
            <person name="Echele G."/>
            <person name="Lee C.C."/>
        </authorList>
    </citation>
    <scope>NUCLEOTIDE SEQUENCE [LARGE SCALE GENOMIC DNA]</scope>
    <source>
        <strain evidence="3">type strain: KCTC 22618</strain>
    </source>
</reference>
<dbReference type="KEGG" id="tje:TJEJU_0647"/>
<dbReference type="AlphaFoldDB" id="A0A238U5V6"/>